<reference evidence="2" key="1">
    <citation type="submission" date="2020-10" db="EMBL/GenBank/DDBJ databases">
        <authorList>
            <person name="Gilroy R."/>
        </authorList>
    </citation>
    <scope>NUCLEOTIDE SEQUENCE</scope>
    <source>
        <strain evidence="2">G3-8215</strain>
    </source>
</reference>
<comment type="caution">
    <text evidence="2">The sequence shown here is derived from an EMBL/GenBank/DDBJ whole genome shotgun (WGS) entry which is preliminary data.</text>
</comment>
<evidence type="ECO:0000313" key="2">
    <source>
        <dbReference type="EMBL" id="MBO8484279.1"/>
    </source>
</evidence>
<sequence>MNILKSLIIWICFIPAAILNGGLREYVLAPAIGQKWALPASGIILSGLIFLITWLMYPRLTKNSTRKGKWLTGIVWILLTVIFEFATGLSGGNSIAELLAAYNPLTGNLWLLVLATTLFSPVVAKTNTTLQISEEQATLSNNYHPRNSG</sequence>
<name>A0A940DTV7_9BACT</name>
<proteinExistence type="predicted"/>
<gene>
    <name evidence="2" type="ORF">IAB75_09230</name>
</gene>
<feature type="transmembrane region" description="Helical" evidence="1">
    <location>
        <begin position="69"/>
        <end position="87"/>
    </location>
</feature>
<organism evidence="2 3">
    <name type="scientific">Candidatus Cryptobacteroides avicola</name>
    <dbReference type="NCBI Taxonomy" id="2840757"/>
    <lineage>
        <taxon>Bacteria</taxon>
        <taxon>Pseudomonadati</taxon>
        <taxon>Bacteroidota</taxon>
        <taxon>Bacteroidia</taxon>
        <taxon>Bacteroidales</taxon>
        <taxon>Candidatus Cryptobacteroides</taxon>
    </lineage>
</organism>
<keyword evidence="1" id="KW-0472">Membrane</keyword>
<feature type="transmembrane region" description="Helical" evidence="1">
    <location>
        <begin position="7"/>
        <end position="24"/>
    </location>
</feature>
<keyword evidence="1" id="KW-1133">Transmembrane helix</keyword>
<dbReference type="EMBL" id="JADILV010000063">
    <property type="protein sequence ID" value="MBO8484279.1"/>
    <property type="molecule type" value="Genomic_DNA"/>
</dbReference>
<protein>
    <submittedName>
        <fullName evidence="2">Uncharacterized protein</fullName>
    </submittedName>
</protein>
<reference evidence="2" key="2">
    <citation type="journal article" date="2021" name="PeerJ">
        <title>Extensive microbial diversity within the chicken gut microbiome revealed by metagenomics and culture.</title>
        <authorList>
            <person name="Gilroy R."/>
            <person name="Ravi A."/>
            <person name="Getino M."/>
            <person name="Pursley I."/>
            <person name="Horton D.L."/>
            <person name="Alikhan N.F."/>
            <person name="Baker D."/>
            <person name="Gharbi K."/>
            <person name="Hall N."/>
            <person name="Watson M."/>
            <person name="Adriaenssens E.M."/>
            <person name="Foster-Nyarko E."/>
            <person name="Jarju S."/>
            <person name="Secka A."/>
            <person name="Antonio M."/>
            <person name="Oren A."/>
            <person name="Chaudhuri R.R."/>
            <person name="La Ragione R."/>
            <person name="Hildebrand F."/>
            <person name="Pallen M.J."/>
        </authorList>
    </citation>
    <scope>NUCLEOTIDE SEQUENCE</scope>
    <source>
        <strain evidence="2">G3-8215</strain>
    </source>
</reference>
<feature type="transmembrane region" description="Helical" evidence="1">
    <location>
        <begin position="36"/>
        <end position="57"/>
    </location>
</feature>
<feature type="transmembrane region" description="Helical" evidence="1">
    <location>
        <begin position="107"/>
        <end position="124"/>
    </location>
</feature>
<evidence type="ECO:0000256" key="1">
    <source>
        <dbReference type="SAM" id="Phobius"/>
    </source>
</evidence>
<accession>A0A940DTV7</accession>
<dbReference type="AlphaFoldDB" id="A0A940DTV7"/>
<evidence type="ECO:0000313" key="3">
    <source>
        <dbReference type="Proteomes" id="UP000725002"/>
    </source>
</evidence>
<dbReference type="Proteomes" id="UP000725002">
    <property type="component" value="Unassembled WGS sequence"/>
</dbReference>
<keyword evidence="1" id="KW-0812">Transmembrane</keyword>